<protein>
    <recommendedName>
        <fullName evidence="1">Tse2 ADP-ribosyltransferase toxin domain-containing protein</fullName>
    </recommendedName>
</protein>
<dbReference type="RefSeq" id="WP_345424909.1">
    <property type="nucleotide sequence ID" value="NZ_AP031496.1"/>
</dbReference>
<dbReference type="Proteomes" id="UP001409585">
    <property type="component" value="Unassembled WGS sequence"/>
</dbReference>
<dbReference type="Pfam" id="PF18648">
    <property type="entry name" value="ADPRTs_Tse2"/>
    <property type="match status" value="1"/>
</dbReference>
<gene>
    <name evidence="2" type="ORF">GCM10025791_33300</name>
</gene>
<feature type="domain" description="Tse2 ADP-ribosyltransferase toxin" evidence="1">
    <location>
        <begin position="67"/>
        <end position="133"/>
    </location>
</feature>
<proteinExistence type="predicted"/>
<comment type="caution">
    <text evidence="2">The sequence shown here is derived from an EMBL/GenBank/DDBJ whole genome shotgun (WGS) entry which is preliminary data.</text>
</comment>
<sequence length="146" mass="16620">MSHTVVEMYVKVVPVNLYRNGAKNSPQLHKLRTLPPRTLEQSFDIQIYKKNGTDYVSKDTGGISTFDREKPGFGGFWWKIPKGTAVPPGLRISMDFNPKPSSMPTHYTIRPLFDMPLTKYISLLEELALSAERMFEVKQTKNAEGK</sequence>
<accession>A0AAV3U5Z1</accession>
<dbReference type="InterPro" id="IPR041018">
    <property type="entry name" value="ADPRTs_Tse2"/>
</dbReference>
<dbReference type="EMBL" id="BAABLX010000028">
    <property type="protein sequence ID" value="GAA4950340.1"/>
    <property type="molecule type" value="Genomic_DNA"/>
</dbReference>
<name>A0AAV3U5Z1_9ALTE</name>
<keyword evidence="3" id="KW-1185">Reference proteome</keyword>
<evidence type="ECO:0000313" key="2">
    <source>
        <dbReference type="EMBL" id="GAA4950340.1"/>
    </source>
</evidence>
<dbReference type="AlphaFoldDB" id="A0AAV3U5Z1"/>
<reference evidence="3" key="1">
    <citation type="journal article" date="2019" name="Int. J. Syst. Evol. Microbiol.">
        <title>The Global Catalogue of Microorganisms (GCM) 10K type strain sequencing project: providing services to taxonomists for standard genome sequencing and annotation.</title>
        <authorList>
            <consortium name="The Broad Institute Genomics Platform"/>
            <consortium name="The Broad Institute Genome Sequencing Center for Infectious Disease"/>
            <person name="Wu L."/>
            <person name="Ma J."/>
        </authorList>
    </citation>
    <scope>NUCLEOTIDE SEQUENCE [LARGE SCALE GENOMIC DNA]</scope>
    <source>
        <strain evidence="3">JCM 19134</strain>
    </source>
</reference>
<evidence type="ECO:0000259" key="1">
    <source>
        <dbReference type="Pfam" id="PF18648"/>
    </source>
</evidence>
<organism evidence="2 3">
    <name type="scientific">Halioxenophilus aromaticivorans</name>
    <dbReference type="NCBI Taxonomy" id="1306992"/>
    <lineage>
        <taxon>Bacteria</taxon>
        <taxon>Pseudomonadati</taxon>
        <taxon>Pseudomonadota</taxon>
        <taxon>Gammaproteobacteria</taxon>
        <taxon>Alteromonadales</taxon>
        <taxon>Alteromonadaceae</taxon>
        <taxon>Halioxenophilus</taxon>
    </lineage>
</organism>
<evidence type="ECO:0000313" key="3">
    <source>
        <dbReference type="Proteomes" id="UP001409585"/>
    </source>
</evidence>